<protein>
    <recommendedName>
        <fullName evidence="2">ubiquitinyl hydrolase 1</fullName>
        <ecNumber evidence="2">3.4.19.12</ecNumber>
    </recommendedName>
</protein>
<dbReference type="OrthoDB" id="3182339at2759"/>
<dbReference type="InterPro" id="IPR051346">
    <property type="entry name" value="OTU_Deubiquitinase"/>
</dbReference>
<feature type="domain" description="DUF3645" evidence="7">
    <location>
        <begin position="87"/>
        <end position="121"/>
    </location>
</feature>
<dbReference type="Pfam" id="PF12359">
    <property type="entry name" value="DUF3645"/>
    <property type="match status" value="1"/>
</dbReference>
<keyword evidence="9" id="KW-1185">Reference proteome</keyword>
<evidence type="ECO:0000256" key="6">
    <source>
        <dbReference type="ARBA" id="ARBA00022807"/>
    </source>
</evidence>
<dbReference type="GO" id="GO:0004843">
    <property type="term" value="F:cysteine-type deubiquitinase activity"/>
    <property type="evidence" value="ECO:0007669"/>
    <property type="project" value="UniProtKB-EC"/>
</dbReference>
<dbReference type="Proteomes" id="UP001140510">
    <property type="component" value="Unassembled WGS sequence"/>
</dbReference>
<proteinExistence type="predicted"/>
<evidence type="ECO:0000256" key="1">
    <source>
        <dbReference type="ARBA" id="ARBA00000707"/>
    </source>
</evidence>
<evidence type="ECO:0000256" key="5">
    <source>
        <dbReference type="ARBA" id="ARBA00022801"/>
    </source>
</evidence>
<dbReference type="GO" id="GO:0006508">
    <property type="term" value="P:proteolysis"/>
    <property type="evidence" value="ECO:0007669"/>
    <property type="project" value="UniProtKB-KW"/>
</dbReference>
<keyword evidence="4" id="KW-0833">Ubl conjugation pathway</keyword>
<keyword evidence="5" id="KW-0378">Hydrolase</keyword>
<name>A0A9W9D881_9PLEO</name>
<dbReference type="EMBL" id="JAPEVA010000020">
    <property type="protein sequence ID" value="KAJ4407578.1"/>
    <property type="molecule type" value="Genomic_DNA"/>
</dbReference>
<dbReference type="EC" id="3.4.19.12" evidence="2"/>
<evidence type="ECO:0000256" key="2">
    <source>
        <dbReference type="ARBA" id="ARBA00012759"/>
    </source>
</evidence>
<evidence type="ECO:0000256" key="3">
    <source>
        <dbReference type="ARBA" id="ARBA00022670"/>
    </source>
</evidence>
<evidence type="ECO:0000313" key="8">
    <source>
        <dbReference type="EMBL" id="KAJ4407578.1"/>
    </source>
</evidence>
<keyword evidence="6" id="KW-0788">Thiol protease</keyword>
<dbReference type="PANTHER" id="PTHR13367:SF34">
    <property type="match status" value="1"/>
</dbReference>
<gene>
    <name evidence="8" type="ORF">N0V91_003847</name>
</gene>
<comment type="catalytic activity">
    <reaction evidence="1">
        <text>Thiol-dependent hydrolysis of ester, thioester, amide, peptide and isopeptide bonds formed by the C-terminal Gly of ubiquitin (a 76-residue protein attached to proteins as an intracellular targeting signal).</text>
        <dbReference type="EC" id="3.4.19.12"/>
    </reaction>
</comment>
<keyword evidence="3" id="KW-0645">Protease</keyword>
<organism evidence="8 9">
    <name type="scientific">Didymella pomorum</name>
    <dbReference type="NCBI Taxonomy" id="749634"/>
    <lineage>
        <taxon>Eukaryota</taxon>
        <taxon>Fungi</taxon>
        <taxon>Dikarya</taxon>
        <taxon>Ascomycota</taxon>
        <taxon>Pezizomycotina</taxon>
        <taxon>Dothideomycetes</taxon>
        <taxon>Pleosporomycetidae</taxon>
        <taxon>Pleosporales</taxon>
        <taxon>Pleosporineae</taxon>
        <taxon>Didymellaceae</taxon>
        <taxon>Didymella</taxon>
    </lineage>
</organism>
<sequence>MLVKHAVEYEITGFLARTQPLNVQDSIVRYITQVNLTRLDIYQVQGSSFWTADSEQATLLLRGLFAGGLLAFVFASERYRVNYGLDPARLPSSETAVPYTSKDSPSPRSEFSHTDIVIILTYLSHYRKGLSDESLFRSFELLMKAEQADLQYEAWVTSASSDLPGSFRHLAGVSIKDRNLCITRIFPALKYSKAAIDYFLFNFCFMRELREFPSKLSGSGWDIGAAKTHTTTGFSGTKDTSYTLLLDVNHIDLPSQTHTDAEVLRYLLHDETKIETLDNAANSEFSDAENILRLVDASIDPELRVILDVGAQILHRSNKQVAAMWLSRNESADVDAILQTSPFVKQLDRCFVYLDESHTRGIDLKLPRNYKAAVTLGPGLTKDRMMQVSDFLEYAGKTSDDEIEVIDILCWSIGETWGELRRLISFWAIQGHRYETRKGLLNGANTTKEQALAFLEDEAQTLEDRYRPRAIDGGDALDFETWDPTNERLSMIRSRHQDFQASSLGSASLSEEHERELSVEIQQEQQVERPHRMEAAEHVLHGDLQQLARTGSLNTKSEVVEYAFHALQSTSAAKLVGLKQFPLDFFVSKDFTRTIKSSTYSTNVSFTSDDYLRGVQYVISIPGKHPFYIERLLIVSPYEANLLLSIIRDAKRVTLHIFAPRHNANFAPLDKLDLWHIGK</sequence>
<dbReference type="InterPro" id="IPR022105">
    <property type="entry name" value="DUF3645"/>
</dbReference>
<accession>A0A9W9D881</accession>
<dbReference type="AlphaFoldDB" id="A0A9W9D881"/>
<comment type="caution">
    <text evidence="8">The sequence shown here is derived from an EMBL/GenBank/DDBJ whole genome shotgun (WGS) entry which is preliminary data.</text>
</comment>
<dbReference type="PANTHER" id="PTHR13367">
    <property type="entry name" value="UBIQUITIN THIOESTERASE"/>
    <property type="match status" value="1"/>
</dbReference>
<evidence type="ECO:0000313" key="9">
    <source>
        <dbReference type="Proteomes" id="UP001140510"/>
    </source>
</evidence>
<evidence type="ECO:0000259" key="7">
    <source>
        <dbReference type="Pfam" id="PF12359"/>
    </source>
</evidence>
<reference evidence="8" key="1">
    <citation type="submission" date="2022-10" db="EMBL/GenBank/DDBJ databases">
        <title>Tapping the CABI collections for fungal endophytes: first genome assemblies for Collariella, Neodidymelliopsis, Ascochyta clinopodiicola, Didymella pomorum, Didymosphaeria variabile, Neocosmospora piperis and Neocucurbitaria cava.</title>
        <authorList>
            <person name="Hill R."/>
        </authorList>
    </citation>
    <scope>NUCLEOTIDE SEQUENCE</scope>
    <source>
        <strain evidence="8">IMI 355091</strain>
    </source>
</reference>
<evidence type="ECO:0000256" key="4">
    <source>
        <dbReference type="ARBA" id="ARBA00022786"/>
    </source>
</evidence>